<protein>
    <recommendedName>
        <fullName evidence="2">Type II secretion system protein H</fullName>
    </recommendedName>
    <alternativeName>
        <fullName evidence="10">General secretion pathway protein H</fullName>
    </alternativeName>
</protein>
<comment type="similarity">
    <text evidence="9">Belongs to the GSP H family.</text>
</comment>
<keyword evidence="7 11" id="KW-1133">Transmembrane helix</keyword>
<evidence type="ECO:0000256" key="7">
    <source>
        <dbReference type="ARBA" id="ARBA00022989"/>
    </source>
</evidence>
<dbReference type="GO" id="GO:0015627">
    <property type="term" value="C:type II protein secretion system complex"/>
    <property type="evidence" value="ECO:0007669"/>
    <property type="project" value="InterPro"/>
</dbReference>
<dbReference type="NCBIfam" id="TIGR02532">
    <property type="entry name" value="IV_pilin_GFxxxE"/>
    <property type="match status" value="1"/>
</dbReference>
<keyword evidence="4" id="KW-0488">Methylation</keyword>
<comment type="subcellular location">
    <subcellularLocation>
        <location evidence="1">Cell inner membrane</location>
        <topology evidence="1">Single-pass membrane protein</topology>
    </subcellularLocation>
</comment>
<dbReference type="AlphaFoldDB" id="A0AAW7Z3T1"/>
<evidence type="ECO:0000256" key="5">
    <source>
        <dbReference type="ARBA" id="ARBA00022519"/>
    </source>
</evidence>
<dbReference type="Pfam" id="PF12019">
    <property type="entry name" value="GspH"/>
    <property type="match status" value="1"/>
</dbReference>
<evidence type="ECO:0000256" key="10">
    <source>
        <dbReference type="ARBA" id="ARBA00030775"/>
    </source>
</evidence>
<feature type="transmembrane region" description="Helical" evidence="11">
    <location>
        <begin position="12"/>
        <end position="35"/>
    </location>
</feature>
<evidence type="ECO:0000256" key="1">
    <source>
        <dbReference type="ARBA" id="ARBA00004377"/>
    </source>
</evidence>
<evidence type="ECO:0000256" key="8">
    <source>
        <dbReference type="ARBA" id="ARBA00023136"/>
    </source>
</evidence>
<dbReference type="InterPro" id="IPR012902">
    <property type="entry name" value="N_methyl_site"/>
</dbReference>
<evidence type="ECO:0000256" key="11">
    <source>
        <dbReference type="SAM" id="Phobius"/>
    </source>
</evidence>
<feature type="domain" description="General secretion pathway GspH" evidence="12">
    <location>
        <begin position="51"/>
        <end position="154"/>
    </location>
</feature>
<evidence type="ECO:0000256" key="9">
    <source>
        <dbReference type="ARBA" id="ARBA00025772"/>
    </source>
</evidence>
<keyword evidence="5" id="KW-0997">Cell inner membrane</keyword>
<keyword evidence="6 11" id="KW-0812">Transmembrane</keyword>
<reference evidence="13" key="1">
    <citation type="submission" date="2023-07" db="EMBL/GenBank/DDBJ databases">
        <title>Genome content predicts the carbon catabolic preferences of heterotrophic bacteria.</title>
        <authorList>
            <person name="Gralka M."/>
        </authorList>
    </citation>
    <scope>NUCLEOTIDE SEQUENCE</scope>
    <source>
        <strain evidence="13">F2M12</strain>
    </source>
</reference>
<dbReference type="GO" id="GO:0015628">
    <property type="term" value="P:protein secretion by the type II secretion system"/>
    <property type="evidence" value="ECO:0007669"/>
    <property type="project" value="InterPro"/>
</dbReference>
<evidence type="ECO:0000256" key="4">
    <source>
        <dbReference type="ARBA" id="ARBA00022481"/>
    </source>
</evidence>
<dbReference type="RefSeq" id="WP_197427679.1">
    <property type="nucleotide sequence ID" value="NZ_CP013926.1"/>
</dbReference>
<dbReference type="Pfam" id="PF07963">
    <property type="entry name" value="N_methyl"/>
    <property type="match status" value="1"/>
</dbReference>
<evidence type="ECO:0000256" key="3">
    <source>
        <dbReference type="ARBA" id="ARBA00022475"/>
    </source>
</evidence>
<keyword evidence="8 11" id="KW-0472">Membrane</keyword>
<dbReference type="InterPro" id="IPR022346">
    <property type="entry name" value="T2SS_GspH"/>
</dbReference>
<dbReference type="SUPFAM" id="SSF54523">
    <property type="entry name" value="Pili subunits"/>
    <property type="match status" value="1"/>
</dbReference>
<keyword evidence="3" id="KW-1003">Cell membrane</keyword>
<organism evidence="13 14">
    <name type="scientific">Alteromonas stellipolaris</name>
    <dbReference type="NCBI Taxonomy" id="233316"/>
    <lineage>
        <taxon>Bacteria</taxon>
        <taxon>Pseudomonadati</taxon>
        <taxon>Pseudomonadota</taxon>
        <taxon>Gammaproteobacteria</taxon>
        <taxon>Alteromonadales</taxon>
        <taxon>Alteromonadaceae</taxon>
        <taxon>Alteromonas/Salinimonas group</taxon>
        <taxon>Alteromonas</taxon>
    </lineage>
</organism>
<proteinExistence type="inferred from homology"/>
<gene>
    <name evidence="13" type="ORF">Q4527_09980</name>
</gene>
<dbReference type="InterPro" id="IPR045584">
    <property type="entry name" value="Pilin-like"/>
</dbReference>
<evidence type="ECO:0000313" key="13">
    <source>
        <dbReference type="EMBL" id="MDO6577725.1"/>
    </source>
</evidence>
<dbReference type="GO" id="GO:0005886">
    <property type="term" value="C:plasma membrane"/>
    <property type="evidence" value="ECO:0007669"/>
    <property type="project" value="UniProtKB-SubCell"/>
</dbReference>
<evidence type="ECO:0000259" key="12">
    <source>
        <dbReference type="Pfam" id="PF12019"/>
    </source>
</evidence>
<dbReference type="Proteomes" id="UP001170717">
    <property type="component" value="Unassembled WGS sequence"/>
</dbReference>
<evidence type="ECO:0000313" key="14">
    <source>
        <dbReference type="Proteomes" id="UP001170717"/>
    </source>
</evidence>
<name>A0AAW7Z3T1_9ALTE</name>
<accession>A0AAW7Z3T1</accession>
<comment type="caution">
    <text evidence="13">The sequence shown here is derived from an EMBL/GenBank/DDBJ whole genome shotgun (WGS) entry which is preliminary data.</text>
</comment>
<evidence type="ECO:0000256" key="2">
    <source>
        <dbReference type="ARBA" id="ARBA00021549"/>
    </source>
</evidence>
<evidence type="ECO:0000256" key="6">
    <source>
        <dbReference type="ARBA" id="ARBA00022692"/>
    </source>
</evidence>
<dbReference type="EMBL" id="JAUOQI010000006">
    <property type="protein sequence ID" value="MDO6577725.1"/>
    <property type="molecule type" value="Genomic_DNA"/>
</dbReference>
<sequence>MKTKSSNAMRLQYGLTLLEMLITVAILAILVGVVAPSINSILVKNRVTGDINTLSAIAQQARFSAVNEQFDVILCPTTNYDTCVSDWANAKMAFIDENTNGSRDSSEPLIASSDPLNSGNTISGISGTISFSEQGSISTSATITICPSSKDASYASALLLSLFGRISVAIDSDDDGVNEDLSGTALTCP</sequence>
<dbReference type="Gene3D" id="3.55.40.10">
    <property type="entry name" value="minor pseudopilin epsh domain"/>
    <property type="match status" value="1"/>
</dbReference>